<sequence>MDLDLRSVRYFVALADELHFGRAAAKLHLSQPALSKQIRRLESDLGFRLFTRDSRHVALTAEGVRFLRDARVLIAQAERMTRPDDPGIRIAHIFDLDSSRVVADAFADRFPTVPVIANSMDSKRQLDALLNGQLDVAIIRITPAMTADHPAGWSHRLLRLEPFWLVGRTGDPAADAVSLHDRPLEVFGDPTGSALFNVHGQYLAALEHRLGTTFRWLGNAGTFDQCLARMRRAADAAYLLEFESYALRYRDHGLPIHRPEELQPLYPWSIAWRDEPLSPAVAGFLDVAAEQSAEREWLYPEGVGPAWQPDGA</sequence>
<dbReference type="InterPro" id="IPR036390">
    <property type="entry name" value="WH_DNA-bd_sf"/>
</dbReference>
<dbReference type="RefSeq" id="WP_344376075.1">
    <property type="nucleotide sequence ID" value="NZ_BAAAPW010000005.1"/>
</dbReference>
<dbReference type="Gene3D" id="3.40.190.10">
    <property type="entry name" value="Periplasmic binding protein-like II"/>
    <property type="match status" value="2"/>
</dbReference>
<evidence type="ECO:0000313" key="7">
    <source>
        <dbReference type="Proteomes" id="UP001501196"/>
    </source>
</evidence>
<keyword evidence="4" id="KW-0804">Transcription</keyword>
<dbReference type="InterPro" id="IPR005119">
    <property type="entry name" value="LysR_subst-bd"/>
</dbReference>
<dbReference type="Pfam" id="PF00126">
    <property type="entry name" value="HTH_1"/>
    <property type="match status" value="1"/>
</dbReference>
<comment type="caution">
    <text evidence="6">The sequence shown here is derived from an EMBL/GenBank/DDBJ whole genome shotgun (WGS) entry which is preliminary data.</text>
</comment>
<evidence type="ECO:0000256" key="2">
    <source>
        <dbReference type="ARBA" id="ARBA00023015"/>
    </source>
</evidence>
<dbReference type="InterPro" id="IPR000847">
    <property type="entry name" value="LysR_HTH_N"/>
</dbReference>
<gene>
    <name evidence="6" type="ORF">GCM10009819_29640</name>
</gene>
<comment type="similarity">
    <text evidence="1">Belongs to the LysR transcriptional regulatory family.</text>
</comment>
<organism evidence="6 7">
    <name type="scientific">Agromyces tropicus</name>
    <dbReference type="NCBI Taxonomy" id="555371"/>
    <lineage>
        <taxon>Bacteria</taxon>
        <taxon>Bacillati</taxon>
        <taxon>Actinomycetota</taxon>
        <taxon>Actinomycetes</taxon>
        <taxon>Micrococcales</taxon>
        <taxon>Microbacteriaceae</taxon>
        <taxon>Agromyces</taxon>
    </lineage>
</organism>
<feature type="domain" description="HTH lysR-type" evidence="5">
    <location>
        <begin position="3"/>
        <end position="60"/>
    </location>
</feature>
<evidence type="ECO:0000256" key="3">
    <source>
        <dbReference type="ARBA" id="ARBA00023125"/>
    </source>
</evidence>
<dbReference type="InterPro" id="IPR036388">
    <property type="entry name" value="WH-like_DNA-bd_sf"/>
</dbReference>
<dbReference type="Gene3D" id="1.10.10.10">
    <property type="entry name" value="Winged helix-like DNA-binding domain superfamily/Winged helix DNA-binding domain"/>
    <property type="match status" value="1"/>
</dbReference>
<dbReference type="PANTHER" id="PTHR30346:SF0">
    <property type="entry name" value="HCA OPERON TRANSCRIPTIONAL ACTIVATOR HCAR"/>
    <property type="match status" value="1"/>
</dbReference>
<keyword evidence="3" id="KW-0238">DNA-binding</keyword>
<keyword evidence="7" id="KW-1185">Reference proteome</keyword>
<dbReference type="EMBL" id="BAAAPW010000005">
    <property type="protein sequence ID" value="GAA2041671.1"/>
    <property type="molecule type" value="Genomic_DNA"/>
</dbReference>
<proteinExistence type="inferred from homology"/>
<name>A0ABP5G9U3_9MICO</name>
<evidence type="ECO:0000256" key="4">
    <source>
        <dbReference type="ARBA" id="ARBA00023163"/>
    </source>
</evidence>
<dbReference type="Pfam" id="PF03466">
    <property type="entry name" value="LysR_substrate"/>
    <property type="match status" value="1"/>
</dbReference>
<reference evidence="7" key="1">
    <citation type="journal article" date="2019" name="Int. J. Syst. Evol. Microbiol.">
        <title>The Global Catalogue of Microorganisms (GCM) 10K type strain sequencing project: providing services to taxonomists for standard genome sequencing and annotation.</title>
        <authorList>
            <consortium name="The Broad Institute Genomics Platform"/>
            <consortium name="The Broad Institute Genome Sequencing Center for Infectious Disease"/>
            <person name="Wu L."/>
            <person name="Ma J."/>
        </authorList>
    </citation>
    <scope>NUCLEOTIDE SEQUENCE [LARGE SCALE GENOMIC DNA]</scope>
    <source>
        <strain evidence="7">JCM 15672</strain>
    </source>
</reference>
<evidence type="ECO:0000313" key="6">
    <source>
        <dbReference type="EMBL" id="GAA2041671.1"/>
    </source>
</evidence>
<evidence type="ECO:0000256" key="1">
    <source>
        <dbReference type="ARBA" id="ARBA00009437"/>
    </source>
</evidence>
<accession>A0ABP5G9U3</accession>
<protein>
    <submittedName>
        <fullName evidence="6">LysR family transcriptional regulator</fullName>
    </submittedName>
</protein>
<dbReference type="PANTHER" id="PTHR30346">
    <property type="entry name" value="TRANSCRIPTIONAL DUAL REGULATOR HCAR-RELATED"/>
    <property type="match status" value="1"/>
</dbReference>
<keyword evidence="2" id="KW-0805">Transcription regulation</keyword>
<dbReference type="SUPFAM" id="SSF53850">
    <property type="entry name" value="Periplasmic binding protein-like II"/>
    <property type="match status" value="1"/>
</dbReference>
<dbReference type="PRINTS" id="PR00039">
    <property type="entry name" value="HTHLYSR"/>
</dbReference>
<dbReference type="SUPFAM" id="SSF46785">
    <property type="entry name" value="Winged helix' DNA-binding domain"/>
    <property type="match status" value="1"/>
</dbReference>
<dbReference type="PROSITE" id="PS50931">
    <property type="entry name" value="HTH_LYSR"/>
    <property type="match status" value="1"/>
</dbReference>
<dbReference type="Proteomes" id="UP001501196">
    <property type="component" value="Unassembled WGS sequence"/>
</dbReference>
<evidence type="ECO:0000259" key="5">
    <source>
        <dbReference type="PROSITE" id="PS50931"/>
    </source>
</evidence>